<keyword evidence="5" id="KW-0378">Hydrolase</keyword>
<dbReference type="GO" id="GO:0006285">
    <property type="term" value="P:base-excision repair, AP site formation"/>
    <property type="evidence" value="ECO:0007669"/>
    <property type="project" value="TreeGrafter"/>
</dbReference>
<dbReference type="AlphaFoldDB" id="A0A4Y2HIU9"/>
<evidence type="ECO:0000256" key="4">
    <source>
        <dbReference type="ARBA" id="ARBA00022763"/>
    </source>
</evidence>
<dbReference type="GO" id="GO:0006289">
    <property type="term" value="P:nucleotide-excision repair"/>
    <property type="evidence" value="ECO:0007669"/>
    <property type="project" value="InterPro"/>
</dbReference>
<organism evidence="16 17">
    <name type="scientific">Araneus ventricosus</name>
    <name type="common">Orbweaver spider</name>
    <name type="synonym">Epeira ventricosa</name>
    <dbReference type="NCBI Taxonomy" id="182803"/>
    <lineage>
        <taxon>Eukaryota</taxon>
        <taxon>Metazoa</taxon>
        <taxon>Ecdysozoa</taxon>
        <taxon>Arthropoda</taxon>
        <taxon>Chelicerata</taxon>
        <taxon>Arachnida</taxon>
        <taxon>Araneae</taxon>
        <taxon>Araneomorphae</taxon>
        <taxon>Entelegynae</taxon>
        <taxon>Araneoidea</taxon>
        <taxon>Araneidae</taxon>
        <taxon>Araneus</taxon>
    </lineage>
</organism>
<name>A0A4Y2HIU9_ARAVE</name>
<comment type="catalytic activity">
    <reaction evidence="12">
        <text>2'-deoxyribonucleotide-(2'-deoxyribose 5'-phosphate)-2'-deoxyribonucleotide-DNA = a 3'-end 2'-deoxyribonucleotide-(2,3-dehydro-2,3-deoxyribose 5'-phosphate)-DNA + a 5'-end 5'-phospho-2'-deoxyribonucleoside-DNA + H(+)</text>
        <dbReference type="Rhea" id="RHEA:66592"/>
        <dbReference type="Rhea" id="RHEA-COMP:13180"/>
        <dbReference type="Rhea" id="RHEA-COMP:16897"/>
        <dbReference type="Rhea" id="RHEA-COMP:17067"/>
        <dbReference type="ChEBI" id="CHEBI:15378"/>
        <dbReference type="ChEBI" id="CHEBI:136412"/>
        <dbReference type="ChEBI" id="CHEBI:157695"/>
        <dbReference type="ChEBI" id="CHEBI:167181"/>
        <dbReference type="EC" id="4.2.99.18"/>
    </reaction>
</comment>
<proteinExistence type="inferred from homology"/>
<evidence type="ECO:0000313" key="17">
    <source>
        <dbReference type="Proteomes" id="UP000499080"/>
    </source>
</evidence>
<dbReference type="Pfam" id="PF00730">
    <property type="entry name" value="HhH-GPD"/>
    <property type="match status" value="1"/>
</dbReference>
<dbReference type="Gene3D" id="1.10.1670.10">
    <property type="entry name" value="Helix-hairpin-Helix base-excision DNA repair enzymes (C-terminal)"/>
    <property type="match status" value="1"/>
</dbReference>
<keyword evidence="10" id="KW-0326">Glycosidase</keyword>
<feature type="region of interest" description="Disordered" evidence="14">
    <location>
        <begin position="459"/>
        <end position="486"/>
    </location>
</feature>
<evidence type="ECO:0000256" key="3">
    <source>
        <dbReference type="ARBA" id="ARBA00012720"/>
    </source>
</evidence>
<dbReference type="SMART" id="SM00478">
    <property type="entry name" value="ENDO3c"/>
    <property type="match status" value="1"/>
</dbReference>
<evidence type="ECO:0000313" key="16">
    <source>
        <dbReference type="EMBL" id="GBM65169.1"/>
    </source>
</evidence>
<sequence length="730" mass="82477">MGKLHLWFVHGQFALFNKAILGVEKDNTTAFEVAEALKRNLTERKASNFIPMGTKNIYKNLDEQVRNSVKEEFDGFYERCIAHLDLWENSFGIAELFSWVGPCPDSRFELKHIKSCGSLEHHEVENSTFSQLESLRIQPAFCTAFMSTCLFEKIHKFFPSFADFEPTVKRSKPCESVSRRKYLNSVMDAVLKSFLPENCKMTFTVSTGVIGYKADNNPVEVENGPAIAGFFIPQIPGVQVKHYAISGKNSSLAEFVSKNAPVKCLLLFLTSRGASIANKLIRSCCPEEEDISMAVGGAIVERTESLLGSATAFCGPNVDAASVIINASDKAEEITAKLEIFRETSLLENKCIAYMFTCVGRGYYFHEDHNVESAIFSKLYPKVPIVGVFGEVKMWKTLSCSFSELNLDVTLAAGQSFRWNKSNNGEWFGVISGLVCSLKQDTKGNLLYKILNSTSKESDESYEQSDSTKKRPRKRPKIVKNTTTQNHNFSSTNHEEILNDYFNLNFNLEDHYTLWSKADENFMSVAKIHKGIRILRQDPVENLFSFICSANNNIPRITSMVGKLCSNYGEKLLQIEDQIHYTFPTIDRLAADDVESKLRTLGFGYRAKYINQTAKVLLKEKPSGWLENLRNVSYKEAHNELLTLPGVGAKVADCVCLMSLDKYGAIPVDTHIWQVTLKDYMPHLKNSKTLTNKIYQEIGDFYRERFGKYAGWANTVLFASDLKMFKSNKD</sequence>
<keyword evidence="8" id="KW-0539">Nucleus</keyword>
<evidence type="ECO:0000259" key="15">
    <source>
        <dbReference type="SMART" id="SM00478"/>
    </source>
</evidence>
<comment type="similarity">
    <text evidence="2">Belongs to the type-1 OGG1 family.</text>
</comment>
<dbReference type="GO" id="GO:0003684">
    <property type="term" value="F:damaged DNA binding"/>
    <property type="evidence" value="ECO:0007669"/>
    <property type="project" value="InterPro"/>
</dbReference>
<dbReference type="SUPFAM" id="SSF55945">
    <property type="entry name" value="TATA-box binding protein-like"/>
    <property type="match status" value="1"/>
</dbReference>
<keyword evidence="9" id="KW-0511">Multifunctional enzyme</keyword>
<dbReference type="GO" id="GO:0140078">
    <property type="term" value="F:class I DNA-(apurinic or apyrimidinic site) endonuclease activity"/>
    <property type="evidence" value="ECO:0007669"/>
    <property type="project" value="UniProtKB-EC"/>
</dbReference>
<keyword evidence="17" id="KW-1185">Reference proteome</keyword>
<dbReference type="InterPro" id="IPR012904">
    <property type="entry name" value="OGG_N"/>
</dbReference>
<evidence type="ECO:0000256" key="8">
    <source>
        <dbReference type="ARBA" id="ARBA00023242"/>
    </source>
</evidence>
<gene>
    <name evidence="16" type="primary">Ogg1</name>
    <name evidence="16" type="ORF">AVEN_197271_1</name>
</gene>
<dbReference type="FunFam" id="1.10.340.30:FF:000006">
    <property type="entry name" value="N-glycosylase/DNA lyase isoform X2"/>
    <property type="match status" value="1"/>
</dbReference>
<protein>
    <recommendedName>
        <fullName evidence="13">N-glycosylase/DNA lyase</fullName>
        <ecNumber evidence="3">4.2.99.18</ecNumber>
    </recommendedName>
</protein>
<evidence type="ECO:0000256" key="5">
    <source>
        <dbReference type="ARBA" id="ARBA00022801"/>
    </source>
</evidence>
<dbReference type="InterPro" id="IPR023170">
    <property type="entry name" value="HhH_base_excis_C"/>
</dbReference>
<evidence type="ECO:0000256" key="14">
    <source>
        <dbReference type="SAM" id="MobiDB-lite"/>
    </source>
</evidence>
<dbReference type="Pfam" id="PF07934">
    <property type="entry name" value="OGG_N"/>
    <property type="match status" value="1"/>
</dbReference>
<feature type="domain" description="HhH-GPD" evidence="15">
    <location>
        <begin position="548"/>
        <end position="721"/>
    </location>
</feature>
<dbReference type="InterPro" id="IPR011257">
    <property type="entry name" value="DNA_glycosylase"/>
</dbReference>
<evidence type="ECO:0000256" key="9">
    <source>
        <dbReference type="ARBA" id="ARBA00023268"/>
    </source>
</evidence>
<dbReference type="PANTHER" id="PTHR10242:SF2">
    <property type="entry name" value="N-GLYCOSYLASE_DNA LYASE"/>
    <property type="match status" value="1"/>
</dbReference>
<evidence type="ECO:0000256" key="7">
    <source>
        <dbReference type="ARBA" id="ARBA00023239"/>
    </source>
</evidence>
<keyword evidence="4" id="KW-0227">DNA damage</keyword>
<dbReference type="CDD" id="cd00056">
    <property type="entry name" value="ENDO3c"/>
    <property type="match status" value="1"/>
</dbReference>
<reference evidence="16 17" key="1">
    <citation type="journal article" date="2019" name="Sci. Rep.">
        <title>Orb-weaving spider Araneus ventricosus genome elucidates the spidroin gene catalogue.</title>
        <authorList>
            <person name="Kono N."/>
            <person name="Nakamura H."/>
            <person name="Ohtoshi R."/>
            <person name="Moran D.A.P."/>
            <person name="Shinohara A."/>
            <person name="Yoshida Y."/>
            <person name="Fujiwara M."/>
            <person name="Mori M."/>
            <person name="Tomita M."/>
            <person name="Arakawa K."/>
        </authorList>
    </citation>
    <scope>NUCLEOTIDE SEQUENCE [LARGE SCALE GENOMIC DNA]</scope>
</reference>
<keyword evidence="6" id="KW-0234">DNA repair</keyword>
<evidence type="ECO:0000256" key="13">
    <source>
        <dbReference type="ARBA" id="ARBA00073127"/>
    </source>
</evidence>
<comment type="caution">
    <text evidence="16">The sequence shown here is derived from an EMBL/GenBank/DDBJ whole genome shotgun (WGS) entry which is preliminary data.</text>
</comment>
<dbReference type="EC" id="4.2.99.18" evidence="3"/>
<dbReference type="GO" id="GO:0034039">
    <property type="term" value="F:8-oxo-7,8-dihydroguanine DNA N-glycosylase activity"/>
    <property type="evidence" value="ECO:0007669"/>
    <property type="project" value="TreeGrafter"/>
</dbReference>
<dbReference type="FunFam" id="1.10.1670.10:FF:000005">
    <property type="entry name" value="N-glycosylase/DNA lyase OGG1"/>
    <property type="match status" value="1"/>
</dbReference>
<accession>A0A4Y2HIU9</accession>
<dbReference type="Proteomes" id="UP000499080">
    <property type="component" value="Unassembled WGS sequence"/>
</dbReference>
<dbReference type="PANTHER" id="PTHR10242">
    <property type="entry name" value="8-OXOGUANINE DNA GLYCOSYLASE"/>
    <property type="match status" value="1"/>
</dbReference>
<evidence type="ECO:0000256" key="12">
    <source>
        <dbReference type="ARBA" id="ARBA00044632"/>
    </source>
</evidence>
<evidence type="ECO:0000256" key="1">
    <source>
        <dbReference type="ARBA" id="ARBA00004123"/>
    </source>
</evidence>
<evidence type="ECO:0000256" key="10">
    <source>
        <dbReference type="ARBA" id="ARBA00023295"/>
    </source>
</evidence>
<dbReference type="SUPFAM" id="SSF48150">
    <property type="entry name" value="DNA-glycosylase"/>
    <property type="match status" value="1"/>
</dbReference>
<evidence type="ECO:0000256" key="2">
    <source>
        <dbReference type="ARBA" id="ARBA00010679"/>
    </source>
</evidence>
<keyword evidence="7 16" id="KW-0456">Lyase</keyword>
<dbReference type="EMBL" id="BGPR01001962">
    <property type="protein sequence ID" value="GBM65169.1"/>
    <property type="molecule type" value="Genomic_DNA"/>
</dbReference>
<comment type="function">
    <text evidence="11">DNA repair enzyme that incises DNA at 8-oxoG residues. Excises 7,8-dihydro-8-oxoguanine and 2,6-diamino-4-hydroxy-5-N-methylformamidopyrimidine (FAPY) from damaged DNA. Has a beta-lyase activity that nicks DNA 3' to the lesion.</text>
</comment>
<dbReference type="Gene3D" id="3.30.310.40">
    <property type="match status" value="1"/>
</dbReference>
<evidence type="ECO:0000256" key="11">
    <source>
        <dbReference type="ARBA" id="ARBA00025652"/>
    </source>
</evidence>
<dbReference type="Gene3D" id="1.10.340.30">
    <property type="entry name" value="Hypothetical protein, domain 2"/>
    <property type="match status" value="1"/>
</dbReference>
<dbReference type="OrthoDB" id="238681at2759"/>
<comment type="subcellular location">
    <subcellularLocation>
        <location evidence="1">Nucleus</location>
    </subcellularLocation>
</comment>
<dbReference type="InterPro" id="IPR052054">
    <property type="entry name" value="Oxidative_DNA_repair_enzyme"/>
</dbReference>
<dbReference type="InterPro" id="IPR003265">
    <property type="entry name" value="HhH-GPD_domain"/>
</dbReference>
<evidence type="ECO:0000256" key="6">
    <source>
        <dbReference type="ARBA" id="ARBA00023204"/>
    </source>
</evidence>
<dbReference type="GO" id="GO:0005634">
    <property type="term" value="C:nucleus"/>
    <property type="evidence" value="ECO:0007669"/>
    <property type="project" value="UniProtKB-SubCell"/>
</dbReference>